<sequence>MSQINTIKAVILSVLIVIGSALSSEAGDSGSGAFASVMSGVASLALKTVMEVHTFLTSGPGAALFSIGG</sequence>
<protein>
    <submittedName>
        <fullName evidence="1">Uncharacterized protein</fullName>
    </submittedName>
</protein>
<evidence type="ECO:0000313" key="1">
    <source>
        <dbReference type="EMBL" id="VAV96029.1"/>
    </source>
</evidence>
<name>A0A3B0RVM2_9ZZZZ</name>
<organism evidence="1">
    <name type="scientific">hydrothermal vent metagenome</name>
    <dbReference type="NCBI Taxonomy" id="652676"/>
    <lineage>
        <taxon>unclassified sequences</taxon>
        <taxon>metagenomes</taxon>
        <taxon>ecological metagenomes</taxon>
    </lineage>
</organism>
<dbReference type="AlphaFoldDB" id="A0A3B0RVM2"/>
<accession>A0A3B0RVM2</accession>
<gene>
    <name evidence="1" type="ORF">MNBD_ALPHA07-482</name>
</gene>
<dbReference type="EMBL" id="UOEG01000142">
    <property type="protein sequence ID" value="VAV96029.1"/>
    <property type="molecule type" value="Genomic_DNA"/>
</dbReference>
<proteinExistence type="predicted"/>
<reference evidence="1" key="1">
    <citation type="submission" date="2018-06" db="EMBL/GenBank/DDBJ databases">
        <authorList>
            <person name="Zhirakovskaya E."/>
        </authorList>
    </citation>
    <scope>NUCLEOTIDE SEQUENCE</scope>
</reference>